<evidence type="ECO:0000313" key="1">
    <source>
        <dbReference type="EMBL" id="KAH3808994.1"/>
    </source>
</evidence>
<evidence type="ECO:0000313" key="2">
    <source>
        <dbReference type="Proteomes" id="UP000828390"/>
    </source>
</evidence>
<name>A0A9D4G4K5_DREPO</name>
<sequence>MQIPYTYFQCHIFDSRINQYFCTNCYNRYFFRYYIDDGFYYTINWYIDGIHCKSAGPYKRPNLNISDIPEREIKDECGQHLSGFSV</sequence>
<reference evidence="1" key="1">
    <citation type="journal article" date="2019" name="bioRxiv">
        <title>The Genome of the Zebra Mussel, Dreissena polymorpha: A Resource for Invasive Species Research.</title>
        <authorList>
            <person name="McCartney M.A."/>
            <person name="Auch B."/>
            <person name="Kono T."/>
            <person name="Mallez S."/>
            <person name="Zhang Y."/>
            <person name="Obille A."/>
            <person name="Becker A."/>
            <person name="Abrahante J.E."/>
            <person name="Garbe J."/>
            <person name="Badalamenti J.P."/>
            <person name="Herman A."/>
            <person name="Mangelson H."/>
            <person name="Liachko I."/>
            <person name="Sullivan S."/>
            <person name="Sone E.D."/>
            <person name="Koren S."/>
            <person name="Silverstein K.A.T."/>
            <person name="Beckman K.B."/>
            <person name="Gohl D.M."/>
        </authorList>
    </citation>
    <scope>NUCLEOTIDE SEQUENCE</scope>
    <source>
        <strain evidence="1">Duluth1</strain>
        <tissue evidence="1">Whole animal</tissue>
    </source>
</reference>
<organism evidence="1 2">
    <name type="scientific">Dreissena polymorpha</name>
    <name type="common">Zebra mussel</name>
    <name type="synonym">Mytilus polymorpha</name>
    <dbReference type="NCBI Taxonomy" id="45954"/>
    <lineage>
        <taxon>Eukaryota</taxon>
        <taxon>Metazoa</taxon>
        <taxon>Spiralia</taxon>
        <taxon>Lophotrochozoa</taxon>
        <taxon>Mollusca</taxon>
        <taxon>Bivalvia</taxon>
        <taxon>Autobranchia</taxon>
        <taxon>Heteroconchia</taxon>
        <taxon>Euheterodonta</taxon>
        <taxon>Imparidentia</taxon>
        <taxon>Neoheterodontei</taxon>
        <taxon>Myida</taxon>
        <taxon>Dreissenoidea</taxon>
        <taxon>Dreissenidae</taxon>
        <taxon>Dreissena</taxon>
    </lineage>
</organism>
<dbReference type="EMBL" id="JAIWYP010000006">
    <property type="protein sequence ID" value="KAH3808994.1"/>
    <property type="molecule type" value="Genomic_DNA"/>
</dbReference>
<reference evidence="1" key="2">
    <citation type="submission" date="2020-11" db="EMBL/GenBank/DDBJ databases">
        <authorList>
            <person name="McCartney M.A."/>
            <person name="Auch B."/>
            <person name="Kono T."/>
            <person name="Mallez S."/>
            <person name="Becker A."/>
            <person name="Gohl D.M."/>
            <person name="Silverstein K.A.T."/>
            <person name="Koren S."/>
            <person name="Bechman K.B."/>
            <person name="Herman A."/>
            <person name="Abrahante J.E."/>
            <person name="Garbe J."/>
        </authorList>
    </citation>
    <scope>NUCLEOTIDE SEQUENCE</scope>
    <source>
        <strain evidence="1">Duluth1</strain>
        <tissue evidence="1">Whole animal</tissue>
    </source>
</reference>
<proteinExistence type="predicted"/>
<dbReference type="Proteomes" id="UP000828390">
    <property type="component" value="Unassembled WGS sequence"/>
</dbReference>
<keyword evidence="2" id="KW-1185">Reference proteome</keyword>
<gene>
    <name evidence="1" type="ORF">DPMN_137356</name>
</gene>
<comment type="caution">
    <text evidence="1">The sequence shown here is derived from an EMBL/GenBank/DDBJ whole genome shotgun (WGS) entry which is preliminary data.</text>
</comment>
<protein>
    <submittedName>
        <fullName evidence="1">Uncharacterized protein</fullName>
    </submittedName>
</protein>
<accession>A0A9D4G4K5</accession>
<dbReference type="AlphaFoldDB" id="A0A9D4G4K5"/>